<name>A0A6P7G4A6_DIAVI</name>
<dbReference type="InterPro" id="IPR000917">
    <property type="entry name" value="Sulfatase_N"/>
</dbReference>
<reference evidence="9" key="1">
    <citation type="submission" date="2025-08" db="UniProtKB">
        <authorList>
            <consortium name="RefSeq"/>
        </authorList>
    </citation>
    <scope>IDENTIFICATION</scope>
    <source>
        <tissue evidence="9">Whole insect</tissue>
    </source>
</reference>
<evidence type="ECO:0000259" key="8">
    <source>
        <dbReference type="Pfam" id="PF00884"/>
    </source>
</evidence>
<dbReference type="Gene3D" id="3.40.720.10">
    <property type="entry name" value="Alkaline Phosphatase, subunit A"/>
    <property type="match status" value="1"/>
</dbReference>
<dbReference type="PROSITE" id="PS00149">
    <property type="entry name" value="SULFATASE_2"/>
    <property type="match status" value="1"/>
</dbReference>
<dbReference type="GO" id="GO:0005737">
    <property type="term" value="C:cytoplasm"/>
    <property type="evidence" value="ECO:0007669"/>
    <property type="project" value="TreeGrafter"/>
</dbReference>
<sequence length="512" mass="58955">MLRQSLLFFTFVLSIAFSKRPSVLFIIADDLRPSLKSYGDKEAYTPHIDKLASNSFIFKNAFAQQALCAPSRNSFLTSRRPDSLHLYDFYSYWRHTVGNFTTLPQHFKENGYYTYSVGKIFHPGKSSNFTDDFPYSWSTKTFHPKTEAYINANVCIGKDGQRHMNLICPVIPMYQPGGTLPDMESFAEAVRFLKYKDQITGNRPYFLAVGFHKPHIPLKFPRWYLKYHPIENVSLPTNRWRPTSLPTVAWNPWTDVRKRDDIRQLNVSFPFGPIPDDTIKAIKQAYYASMTYIDDLIGNLVSYVDKDTIVVFTSDHGWSIGEHGEFAKYSNFDIATRVPLLIRVPGLSTTKVIVEKPVELVDLFPTLVDLTQVSSPLKTCPEKASEMLCTEGKSLVPFMVKKKGHKQLSSLSSFSQYPRPGPFPTSVPNSDQPKLKDIKIMGYSLRTEQYRYTEWVDFSKDTFKPDWNTVYGSELYDHAIDPFENNNLVDRDELKNVSKCLRDKLILGWRHV</sequence>
<protein>
    <submittedName>
        <fullName evidence="9">Iduronate 2-sulfatase</fullName>
    </submittedName>
</protein>
<organism evidence="9">
    <name type="scientific">Diabrotica virgifera virgifera</name>
    <name type="common">western corn rootworm</name>
    <dbReference type="NCBI Taxonomy" id="50390"/>
    <lineage>
        <taxon>Eukaryota</taxon>
        <taxon>Metazoa</taxon>
        <taxon>Ecdysozoa</taxon>
        <taxon>Arthropoda</taxon>
        <taxon>Hexapoda</taxon>
        <taxon>Insecta</taxon>
        <taxon>Pterygota</taxon>
        <taxon>Neoptera</taxon>
        <taxon>Endopterygota</taxon>
        <taxon>Coleoptera</taxon>
        <taxon>Polyphaga</taxon>
        <taxon>Cucujiformia</taxon>
        <taxon>Chrysomeloidea</taxon>
        <taxon>Chrysomelidae</taxon>
        <taxon>Galerucinae</taxon>
        <taxon>Diabroticina</taxon>
        <taxon>Diabroticites</taxon>
        <taxon>Diabrotica</taxon>
    </lineage>
</organism>
<feature type="signal peptide" evidence="7">
    <location>
        <begin position="1"/>
        <end position="18"/>
    </location>
</feature>
<dbReference type="GO" id="GO:0004423">
    <property type="term" value="F:iduronate-2-sulfatase activity"/>
    <property type="evidence" value="ECO:0007669"/>
    <property type="project" value="InterPro"/>
</dbReference>
<keyword evidence="6" id="KW-0106">Calcium</keyword>
<keyword evidence="3" id="KW-0479">Metal-binding</keyword>
<comment type="similarity">
    <text evidence="2">Belongs to the sulfatase family.</text>
</comment>
<evidence type="ECO:0000256" key="2">
    <source>
        <dbReference type="ARBA" id="ARBA00008779"/>
    </source>
</evidence>
<keyword evidence="5" id="KW-0378">Hydrolase</keyword>
<gene>
    <name evidence="9" type="primary">LOC114333669</name>
</gene>
<evidence type="ECO:0000256" key="7">
    <source>
        <dbReference type="SAM" id="SignalP"/>
    </source>
</evidence>
<dbReference type="InterPro" id="IPR024607">
    <property type="entry name" value="Sulfatase_CS"/>
</dbReference>
<evidence type="ECO:0000256" key="4">
    <source>
        <dbReference type="ARBA" id="ARBA00022729"/>
    </source>
</evidence>
<dbReference type="PANTHER" id="PTHR45953">
    <property type="entry name" value="IDURONATE 2-SULFATASE"/>
    <property type="match status" value="1"/>
</dbReference>
<dbReference type="InterPro" id="IPR035874">
    <property type="entry name" value="IDS"/>
</dbReference>
<dbReference type="Pfam" id="PF00884">
    <property type="entry name" value="Sulfatase"/>
    <property type="match status" value="1"/>
</dbReference>
<keyword evidence="4 7" id="KW-0732">Signal</keyword>
<dbReference type="PANTHER" id="PTHR45953:SF1">
    <property type="entry name" value="IDURONATE 2-SULFATASE"/>
    <property type="match status" value="1"/>
</dbReference>
<dbReference type="RefSeq" id="XP_028139410.1">
    <property type="nucleotide sequence ID" value="XM_028283609.1"/>
</dbReference>
<dbReference type="GO" id="GO:0046872">
    <property type="term" value="F:metal ion binding"/>
    <property type="evidence" value="ECO:0007669"/>
    <property type="project" value="UniProtKB-KW"/>
</dbReference>
<evidence type="ECO:0000313" key="9">
    <source>
        <dbReference type="RefSeq" id="XP_028139410.1"/>
    </source>
</evidence>
<dbReference type="FunCoup" id="A0A6P7G4A6">
    <property type="interactions" value="302"/>
</dbReference>
<dbReference type="InterPro" id="IPR017850">
    <property type="entry name" value="Alkaline_phosphatase_core_sf"/>
</dbReference>
<evidence type="ECO:0000256" key="5">
    <source>
        <dbReference type="ARBA" id="ARBA00022801"/>
    </source>
</evidence>
<dbReference type="InParanoid" id="A0A6P7G4A6"/>
<feature type="chain" id="PRO_5027716361" evidence="7">
    <location>
        <begin position="19"/>
        <end position="512"/>
    </location>
</feature>
<evidence type="ECO:0000256" key="1">
    <source>
        <dbReference type="ARBA" id="ARBA00001913"/>
    </source>
</evidence>
<feature type="domain" description="Sulfatase N-terminal" evidence="8">
    <location>
        <begin position="21"/>
        <end position="372"/>
    </location>
</feature>
<evidence type="ECO:0000256" key="3">
    <source>
        <dbReference type="ARBA" id="ARBA00022723"/>
    </source>
</evidence>
<comment type="cofactor">
    <cofactor evidence="1">
        <name>Ca(2+)</name>
        <dbReference type="ChEBI" id="CHEBI:29108"/>
    </cofactor>
</comment>
<accession>A0A6P7G4A6</accession>
<proteinExistence type="inferred from homology"/>
<evidence type="ECO:0000256" key="6">
    <source>
        <dbReference type="ARBA" id="ARBA00022837"/>
    </source>
</evidence>
<dbReference type="AlphaFoldDB" id="A0A6P7G4A6"/>
<dbReference type="CDD" id="cd16030">
    <property type="entry name" value="iduronate-2-sulfatase"/>
    <property type="match status" value="1"/>
</dbReference>
<dbReference type="SUPFAM" id="SSF53649">
    <property type="entry name" value="Alkaline phosphatase-like"/>
    <property type="match status" value="1"/>
</dbReference>